<dbReference type="Proteomes" id="UP000244168">
    <property type="component" value="Unassembled WGS sequence"/>
</dbReference>
<dbReference type="RefSeq" id="WP_107826999.1">
    <property type="nucleotide sequence ID" value="NZ_CP160205.1"/>
</dbReference>
<gene>
    <name evidence="1" type="ORF">C8P68_101862</name>
</gene>
<organism evidence="1 2">
    <name type="scientific">Mucilaginibacter yixingensis</name>
    <dbReference type="NCBI Taxonomy" id="1295612"/>
    <lineage>
        <taxon>Bacteria</taxon>
        <taxon>Pseudomonadati</taxon>
        <taxon>Bacteroidota</taxon>
        <taxon>Sphingobacteriia</taxon>
        <taxon>Sphingobacteriales</taxon>
        <taxon>Sphingobacteriaceae</taxon>
        <taxon>Mucilaginibacter</taxon>
    </lineage>
</organism>
<evidence type="ECO:0000313" key="2">
    <source>
        <dbReference type="Proteomes" id="UP000244168"/>
    </source>
</evidence>
<proteinExistence type="predicted"/>
<sequence>MKLFNENDTVVYTDAEGRKVDTFVVFNTDRLTGLTHINHQNLKVPSDKLQLHPLTIEKHHLPMSDAFSFELYKKLKDKYAEKQAIERMLKPKPALKKVLAQAS</sequence>
<keyword evidence="2" id="KW-1185">Reference proteome</keyword>
<evidence type="ECO:0000313" key="1">
    <source>
        <dbReference type="EMBL" id="PTR01625.1"/>
    </source>
</evidence>
<dbReference type="AlphaFoldDB" id="A0A2T5JGS5"/>
<name>A0A2T5JGS5_9SPHI</name>
<dbReference type="EMBL" id="QAOQ01000001">
    <property type="protein sequence ID" value="PTR01625.1"/>
    <property type="molecule type" value="Genomic_DNA"/>
</dbReference>
<comment type="caution">
    <text evidence="1">The sequence shown here is derived from an EMBL/GenBank/DDBJ whole genome shotgun (WGS) entry which is preliminary data.</text>
</comment>
<reference evidence="1 2" key="1">
    <citation type="submission" date="2018-04" db="EMBL/GenBank/DDBJ databases">
        <title>Genomic Encyclopedia of Archaeal and Bacterial Type Strains, Phase II (KMG-II): from individual species to whole genera.</title>
        <authorList>
            <person name="Goeker M."/>
        </authorList>
    </citation>
    <scope>NUCLEOTIDE SEQUENCE [LARGE SCALE GENOMIC DNA]</scope>
    <source>
        <strain evidence="1 2">DSM 26809</strain>
    </source>
</reference>
<dbReference type="OrthoDB" id="797330at2"/>
<protein>
    <submittedName>
        <fullName evidence="1">Uncharacterized protein</fullName>
    </submittedName>
</protein>
<accession>A0A2T5JGS5</accession>